<feature type="domain" description="YrdC-like" evidence="1">
    <location>
        <begin position="1"/>
        <end position="183"/>
    </location>
</feature>
<dbReference type="InterPro" id="IPR006070">
    <property type="entry name" value="Sua5-like_dom"/>
</dbReference>
<keyword evidence="3" id="KW-1185">Reference proteome</keyword>
<accession>A0ABQ3ZYH1</accession>
<organism evidence="2 3">
    <name type="scientific">Winogradskya humida</name>
    <dbReference type="NCBI Taxonomy" id="113566"/>
    <lineage>
        <taxon>Bacteria</taxon>
        <taxon>Bacillati</taxon>
        <taxon>Actinomycetota</taxon>
        <taxon>Actinomycetes</taxon>
        <taxon>Micromonosporales</taxon>
        <taxon>Micromonosporaceae</taxon>
        <taxon>Winogradskya</taxon>
    </lineage>
</organism>
<dbReference type="RefSeq" id="WP_203840261.1">
    <property type="nucleotide sequence ID" value="NZ_BAAATV010000009.1"/>
</dbReference>
<dbReference type="InterPro" id="IPR017945">
    <property type="entry name" value="DHBP_synth_RibB-like_a/b_dom"/>
</dbReference>
<gene>
    <name evidence="2" type="ORF">Ahu01nite_062990</name>
</gene>
<reference evidence="2 3" key="1">
    <citation type="submission" date="2021-01" db="EMBL/GenBank/DDBJ databases">
        <title>Whole genome shotgun sequence of Actinoplanes humidus NBRC 14915.</title>
        <authorList>
            <person name="Komaki H."/>
            <person name="Tamura T."/>
        </authorList>
    </citation>
    <scope>NUCLEOTIDE SEQUENCE [LARGE SCALE GENOMIC DNA]</scope>
    <source>
        <strain evidence="2 3">NBRC 14915</strain>
    </source>
</reference>
<dbReference type="PROSITE" id="PS51163">
    <property type="entry name" value="YRDC"/>
    <property type="match status" value="1"/>
</dbReference>
<dbReference type="EMBL" id="BOMN01000088">
    <property type="protein sequence ID" value="GIE23197.1"/>
    <property type="molecule type" value="Genomic_DNA"/>
</dbReference>
<sequence length="205" mass="21444">MNLDEVLLAGGAVVLPNPFPLTYVVTARVPAAVNRAKGRPADQAVALWCHDDETLASVLAFSALDPASASAALARRLLREELVTLLLPMRSVPDFLAPATRDGWTLLFGAQSPLVAGHPLLYVSSANRSGSPPAATAAAARAMFPADVPVLDSGPDAPGERTATTTLRLHADGRLDLHRPGAQDRLLGADAYLDRLRSGALDTKG</sequence>
<evidence type="ECO:0000313" key="3">
    <source>
        <dbReference type="Proteomes" id="UP000603200"/>
    </source>
</evidence>
<name>A0ABQ3ZYH1_9ACTN</name>
<dbReference type="SUPFAM" id="SSF55821">
    <property type="entry name" value="YrdC/RibB"/>
    <property type="match status" value="1"/>
</dbReference>
<proteinExistence type="predicted"/>
<protein>
    <recommendedName>
        <fullName evidence="1">YrdC-like domain-containing protein</fullName>
    </recommendedName>
</protein>
<comment type="caution">
    <text evidence="2">The sequence shown here is derived from an EMBL/GenBank/DDBJ whole genome shotgun (WGS) entry which is preliminary data.</text>
</comment>
<dbReference type="Proteomes" id="UP000603200">
    <property type="component" value="Unassembled WGS sequence"/>
</dbReference>
<evidence type="ECO:0000313" key="2">
    <source>
        <dbReference type="EMBL" id="GIE23197.1"/>
    </source>
</evidence>
<evidence type="ECO:0000259" key="1">
    <source>
        <dbReference type="PROSITE" id="PS51163"/>
    </source>
</evidence>
<dbReference type="Gene3D" id="3.90.870.10">
    <property type="entry name" value="DHBP synthase"/>
    <property type="match status" value="1"/>
</dbReference>